<keyword evidence="2" id="KW-1185">Reference proteome</keyword>
<reference evidence="2" key="2">
    <citation type="journal article" date="2018" name="Plant J.">
        <title>The Sorghum bicolor reference genome: improved assembly, gene annotations, a transcriptome atlas, and signatures of genome organization.</title>
        <authorList>
            <person name="McCormick R.F."/>
            <person name="Truong S.K."/>
            <person name="Sreedasyam A."/>
            <person name="Jenkins J."/>
            <person name="Shu S."/>
            <person name="Sims D."/>
            <person name="Kennedy M."/>
            <person name="Amirebrahimi M."/>
            <person name="Weers B.D."/>
            <person name="McKinley B."/>
            <person name="Mattison A."/>
            <person name="Morishige D.T."/>
            <person name="Grimwood J."/>
            <person name="Schmutz J."/>
            <person name="Mullet J.E."/>
        </authorList>
    </citation>
    <scope>NUCLEOTIDE SEQUENCE [LARGE SCALE GENOMIC DNA]</scope>
    <source>
        <strain evidence="2">cv. BTx623</strain>
    </source>
</reference>
<sequence length="62" mass="7272">MCSITHFFFFELTYAVRSHALRQTLRLTNITSISSNNQIRPCNRRWQEDVSSTSAEDHNQVL</sequence>
<organism evidence="1 2">
    <name type="scientific">Sorghum bicolor</name>
    <name type="common">Sorghum</name>
    <name type="synonym">Sorghum vulgare</name>
    <dbReference type="NCBI Taxonomy" id="4558"/>
    <lineage>
        <taxon>Eukaryota</taxon>
        <taxon>Viridiplantae</taxon>
        <taxon>Streptophyta</taxon>
        <taxon>Embryophyta</taxon>
        <taxon>Tracheophyta</taxon>
        <taxon>Spermatophyta</taxon>
        <taxon>Magnoliopsida</taxon>
        <taxon>Liliopsida</taxon>
        <taxon>Poales</taxon>
        <taxon>Poaceae</taxon>
        <taxon>PACMAD clade</taxon>
        <taxon>Panicoideae</taxon>
        <taxon>Andropogonodae</taxon>
        <taxon>Andropogoneae</taxon>
        <taxon>Sorghinae</taxon>
        <taxon>Sorghum</taxon>
    </lineage>
</organism>
<dbReference type="Gramene" id="OQU78734">
    <property type="protein sequence ID" value="OQU78734"/>
    <property type="gene ID" value="SORBI_3008G040501"/>
</dbReference>
<evidence type="ECO:0000313" key="2">
    <source>
        <dbReference type="Proteomes" id="UP000000768"/>
    </source>
</evidence>
<reference evidence="1 2" key="1">
    <citation type="journal article" date="2009" name="Nature">
        <title>The Sorghum bicolor genome and the diversification of grasses.</title>
        <authorList>
            <person name="Paterson A.H."/>
            <person name="Bowers J.E."/>
            <person name="Bruggmann R."/>
            <person name="Dubchak I."/>
            <person name="Grimwood J."/>
            <person name="Gundlach H."/>
            <person name="Haberer G."/>
            <person name="Hellsten U."/>
            <person name="Mitros T."/>
            <person name="Poliakov A."/>
            <person name="Schmutz J."/>
            <person name="Spannagl M."/>
            <person name="Tang H."/>
            <person name="Wang X."/>
            <person name="Wicker T."/>
            <person name="Bharti A.K."/>
            <person name="Chapman J."/>
            <person name="Feltus F.A."/>
            <person name="Gowik U."/>
            <person name="Grigoriev I.V."/>
            <person name="Lyons E."/>
            <person name="Maher C.A."/>
            <person name="Martis M."/>
            <person name="Narechania A."/>
            <person name="Otillar R.P."/>
            <person name="Penning B.W."/>
            <person name="Salamov A.A."/>
            <person name="Wang Y."/>
            <person name="Zhang L."/>
            <person name="Carpita N.C."/>
            <person name="Freeling M."/>
            <person name="Gingle A.R."/>
            <person name="Hash C.T."/>
            <person name="Keller B."/>
            <person name="Klein P."/>
            <person name="Kresovich S."/>
            <person name="McCann M.C."/>
            <person name="Ming R."/>
            <person name="Peterson D.G."/>
            <person name="Mehboob-ur-Rahman"/>
            <person name="Ware D."/>
            <person name="Westhoff P."/>
            <person name="Mayer K.F."/>
            <person name="Messing J."/>
            <person name="Rokhsar D.S."/>
        </authorList>
    </citation>
    <scope>NUCLEOTIDE SEQUENCE [LARGE SCALE GENOMIC DNA]</scope>
    <source>
        <strain evidence="2">cv. BTx623</strain>
    </source>
</reference>
<protein>
    <submittedName>
        <fullName evidence="1">Uncharacterized protein</fullName>
    </submittedName>
</protein>
<dbReference type="EMBL" id="CM000767">
    <property type="protein sequence ID" value="OQU78734.1"/>
    <property type="molecule type" value="Genomic_DNA"/>
</dbReference>
<dbReference type="InParanoid" id="A0A1Z5R4N3"/>
<accession>A0A1Z5R4N3</accession>
<name>A0A1Z5R4N3_SORBI</name>
<dbReference type="Proteomes" id="UP000000768">
    <property type="component" value="Chromosome 8"/>
</dbReference>
<gene>
    <name evidence="1" type="ORF">SORBI_3008G040501</name>
</gene>
<proteinExistence type="predicted"/>
<evidence type="ECO:0000313" key="1">
    <source>
        <dbReference type="EMBL" id="OQU78734.1"/>
    </source>
</evidence>
<dbReference type="AlphaFoldDB" id="A0A1Z5R4N3"/>